<comment type="function">
    <text evidence="1">The transhydrogenation between NADH and NADP is coupled to respiration and ATP hydrolysis and functions as a proton pump across the membrane.</text>
</comment>
<evidence type="ECO:0000256" key="6">
    <source>
        <dbReference type="ARBA" id="ARBA00022967"/>
    </source>
</evidence>
<feature type="domain" description="Alanine dehydrogenase/pyridine nucleotide transhydrogenase NAD(H)-binding" evidence="12">
    <location>
        <begin position="153"/>
        <end position="317"/>
    </location>
</feature>
<evidence type="ECO:0000259" key="12">
    <source>
        <dbReference type="SMART" id="SM01002"/>
    </source>
</evidence>
<keyword evidence="4" id="KW-0547">Nucleotide-binding</keyword>
<name>A0AB37UGL5_9CYAN</name>
<dbReference type="Pfam" id="PF01262">
    <property type="entry name" value="AlaDh_PNT_C"/>
    <property type="match status" value="1"/>
</dbReference>
<dbReference type="AlphaFoldDB" id="A0AB37UGL5"/>
<dbReference type="Proteomes" id="UP000282574">
    <property type="component" value="Unassembled WGS sequence"/>
</dbReference>
<dbReference type="EMBL" id="RSCK01000045">
    <property type="protein sequence ID" value="RUT09489.1"/>
    <property type="molecule type" value="Genomic_DNA"/>
</dbReference>
<dbReference type="EC" id="7.1.1.1" evidence="3"/>
<gene>
    <name evidence="14" type="primary">pntA</name>
    <name evidence="14" type="ORF">DSM107010_44210</name>
</gene>
<proteinExistence type="inferred from homology"/>
<sequence length="390" mass="41449">MKIAVAKEIEVGERRVALVPDVVARLVKQGVEVWVEAGAGDRAFFSDAAYEAAGAKIVSDPGYLWWEADVLLKVGVPQEREDGRSEVEMLREGAVLISFLNPLGEPAIAKRLAERRISAFSMEMIPRTTRAQSMDALSSQASIAGYKAVLIGAAALPKYFPMLTTAAGTIAPAKVFIIGAGVAGLQAIATARRLGAVVEAFDIRPAVKEEVQSLGAKFVEVQLEEETVAAGGYAKEVSEIAKQRTQQAIAEHVKLSDVVITTAQVPGRKAPILVTEEMVAQMKPGSVVVDLAAEQGGNCACTEPGKDVQRNGVTIIGTIDLPSSVPIHASQLYAKNLLSLVQLMINKEDKSLQLNFEDDIIEAACITHAGEIRNSRVKEALATLVGIGNG</sequence>
<feature type="domain" description="Alanine dehydrogenase/pyridine nucleotide transhydrogenase N-terminal" evidence="13">
    <location>
        <begin position="4"/>
        <end position="144"/>
    </location>
</feature>
<comment type="similarity">
    <text evidence="2">Belongs to the AlaDH/PNT family.</text>
</comment>
<evidence type="ECO:0000313" key="14">
    <source>
        <dbReference type="EMBL" id="RUT09489.1"/>
    </source>
</evidence>
<evidence type="ECO:0000256" key="11">
    <source>
        <dbReference type="ARBA" id="ARBA00084087"/>
    </source>
</evidence>
<dbReference type="Gene3D" id="3.40.50.720">
    <property type="entry name" value="NAD(P)-binding Rossmann-like Domain"/>
    <property type="match status" value="2"/>
</dbReference>
<protein>
    <recommendedName>
        <fullName evidence="9">NAD(P) transhydrogenase subunit alpha part 1</fullName>
        <ecNumber evidence="3">7.1.1.1</ecNumber>
    </recommendedName>
    <alternativeName>
        <fullName evidence="11">Nicotinamide nucleotide transhydrogenase subunit alpha 1</fullName>
    </alternativeName>
    <alternativeName>
        <fullName evidence="10">Pyridine nucleotide transhydrogenase subunit alpha 1</fullName>
    </alternativeName>
</protein>
<dbReference type="InterPro" id="IPR007886">
    <property type="entry name" value="AlaDH/PNT_N"/>
</dbReference>
<keyword evidence="6" id="KW-1278">Translocase</keyword>
<dbReference type="GO" id="GO:0005886">
    <property type="term" value="C:plasma membrane"/>
    <property type="evidence" value="ECO:0007669"/>
    <property type="project" value="TreeGrafter"/>
</dbReference>
<comment type="catalytic activity">
    <reaction evidence="8">
        <text>NAD(+) + NADPH + H(+)(in) = NADH + NADP(+) + H(+)(out)</text>
        <dbReference type="Rhea" id="RHEA:47992"/>
        <dbReference type="ChEBI" id="CHEBI:15378"/>
        <dbReference type="ChEBI" id="CHEBI:57540"/>
        <dbReference type="ChEBI" id="CHEBI:57783"/>
        <dbReference type="ChEBI" id="CHEBI:57945"/>
        <dbReference type="ChEBI" id="CHEBI:58349"/>
        <dbReference type="EC" id="7.1.1.1"/>
    </reaction>
</comment>
<evidence type="ECO:0000313" key="15">
    <source>
        <dbReference type="Proteomes" id="UP000282574"/>
    </source>
</evidence>
<dbReference type="RefSeq" id="WP_015152369.1">
    <property type="nucleotide sequence ID" value="NZ_JAVKZF010000002.1"/>
</dbReference>
<dbReference type="GO" id="GO:0006740">
    <property type="term" value="P:NADPH regeneration"/>
    <property type="evidence" value="ECO:0007669"/>
    <property type="project" value="TreeGrafter"/>
</dbReference>
<dbReference type="SUPFAM" id="SSF52283">
    <property type="entry name" value="Formate/glycerate dehydrogenase catalytic domain-like"/>
    <property type="match status" value="1"/>
</dbReference>
<evidence type="ECO:0000256" key="8">
    <source>
        <dbReference type="ARBA" id="ARBA00048202"/>
    </source>
</evidence>
<evidence type="ECO:0000256" key="1">
    <source>
        <dbReference type="ARBA" id="ARBA00003943"/>
    </source>
</evidence>
<evidence type="ECO:0000256" key="2">
    <source>
        <dbReference type="ARBA" id="ARBA00005689"/>
    </source>
</evidence>
<dbReference type="GO" id="GO:0016491">
    <property type="term" value="F:oxidoreductase activity"/>
    <property type="evidence" value="ECO:0007669"/>
    <property type="project" value="InterPro"/>
</dbReference>
<keyword evidence="5" id="KW-0521">NADP</keyword>
<dbReference type="PANTHER" id="PTHR10160">
    <property type="entry name" value="NAD(P) TRANSHYDROGENASE"/>
    <property type="match status" value="1"/>
</dbReference>
<evidence type="ECO:0000259" key="13">
    <source>
        <dbReference type="SMART" id="SM01003"/>
    </source>
</evidence>
<dbReference type="SMART" id="SM01002">
    <property type="entry name" value="AlaDh_PNT_C"/>
    <property type="match status" value="1"/>
</dbReference>
<dbReference type="InterPro" id="IPR008143">
    <property type="entry name" value="Ala_DH/PNT_CS2"/>
</dbReference>
<dbReference type="SUPFAM" id="SSF51735">
    <property type="entry name" value="NAD(P)-binding Rossmann-fold domains"/>
    <property type="match status" value="1"/>
</dbReference>
<dbReference type="GO" id="GO:0008750">
    <property type="term" value="F:proton-translocating NAD(P)+ transhydrogenase activity"/>
    <property type="evidence" value="ECO:0007669"/>
    <property type="project" value="UniProtKB-EC"/>
</dbReference>
<dbReference type="GO" id="GO:0050661">
    <property type="term" value="F:NADP binding"/>
    <property type="evidence" value="ECO:0007669"/>
    <property type="project" value="TreeGrafter"/>
</dbReference>
<keyword evidence="15" id="KW-1185">Reference proteome</keyword>
<evidence type="ECO:0000256" key="5">
    <source>
        <dbReference type="ARBA" id="ARBA00022857"/>
    </source>
</evidence>
<reference evidence="14 15" key="1">
    <citation type="journal article" date="2019" name="Genome Biol. Evol.">
        <title>Day and night: Metabolic profiles and evolutionary relationships of six axenic non-marine cyanobacteria.</title>
        <authorList>
            <person name="Will S.E."/>
            <person name="Henke P."/>
            <person name="Boedeker C."/>
            <person name="Huang S."/>
            <person name="Brinkmann H."/>
            <person name="Rohde M."/>
            <person name="Jarek M."/>
            <person name="Friedl T."/>
            <person name="Seufert S."/>
            <person name="Schumacher M."/>
            <person name="Overmann J."/>
            <person name="Neumann-Schaal M."/>
            <person name="Petersen J."/>
        </authorList>
    </citation>
    <scope>NUCLEOTIDE SEQUENCE [LARGE SCALE GENOMIC DNA]</scope>
    <source>
        <strain evidence="14 15">SAG 39.79</strain>
    </source>
</reference>
<dbReference type="PANTHER" id="PTHR10160:SF19">
    <property type="entry name" value="PROTON-TRANSLOCATING NAD(P)(+) TRANSHYDROGENASE"/>
    <property type="match status" value="1"/>
</dbReference>
<organism evidence="14 15">
    <name type="scientific">Chroococcidiopsis cubana SAG 39.79</name>
    <dbReference type="NCBI Taxonomy" id="388085"/>
    <lineage>
        <taxon>Bacteria</taxon>
        <taxon>Bacillati</taxon>
        <taxon>Cyanobacteriota</taxon>
        <taxon>Cyanophyceae</taxon>
        <taxon>Chroococcidiopsidales</taxon>
        <taxon>Chroococcidiopsidaceae</taxon>
        <taxon>Chroococcidiopsis</taxon>
    </lineage>
</organism>
<evidence type="ECO:0000256" key="4">
    <source>
        <dbReference type="ARBA" id="ARBA00022741"/>
    </source>
</evidence>
<evidence type="ECO:0000256" key="10">
    <source>
        <dbReference type="ARBA" id="ARBA00076996"/>
    </source>
</evidence>
<dbReference type="SMART" id="SM01003">
    <property type="entry name" value="AlaDh_PNT_N"/>
    <property type="match status" value="1"/>
</dbReference>
<evidence type="ECO:0000256" key="7">
    <source>
        <dbReference type="ARBA" id="ARBA00023027"/>
    </source>
</evidence>
<evidence type="ECO:0000256" key="3">
    <source>
        <dbReference type="ARBA" id="ARBA00012943"/>
    </source>
</evidence>
<evidence type="ECO:0000256" key="9">
    <source>
        <dbReference type="ARBA" id="ARBA00071353"/>
    </source>
</evidence>
<dbReference type="Pfam" id="PF05222">
    <property type="entry name" value="AlaDh_PNT_N"/>
    <property type="match status" value="1"/>
</dbReference>
<dbReference type="InterPro" id="IPR007698">
    <property type="entry name" value="AlaDH/PNT_NAD(H)-bd"/>
</dbReference>
<comment type="caution">
    <text evidence="14">The sequence shown here is derived from an EMBL/GenBank/DDBJ whole genome shotgun (WGS) entry which is preliminary data.</text>
</comment>
<dbReference type="NCBIfam" id="NF006942">
    <property type="entry name" value="PRK09424.1"/>
    <property type="match status" value="1"/>
</dbReference>
<dbReference type="InterPro" id="IPR036291">
    <property type="entry name" value="NAD(P)-bd_dom_sf"/>
</dbReference>
<dbReference type="FunFam" id="3.40.50.720:FF:000188">
    <property type="entry name" value="NAD(P) transhydrogenase alpha subunit 1"/>
    <property type="match status" value="1"/>
</dbReference>
<dbReference type="PROSITE" id="PS00837">
    <property type="entry name" value="ALADH_PNT_2"/>
    <property type="match status" value="1"/>
</dbReference>
<accession>A0AB37UGL5</accession>
<keyword evidence="7" id="KW-0520">NAD</keyword>
<dbReference type="CDD" id="cd05304">
    <property type="entry name" value="Rubrum_tdh"/>
    <property type="match status" value="1"/>
</dbReference>